<gene>
    <name evidence="1" type="ORF">GCM10022383_06460</name>
</gene>
<proteinExistence type="predicted"/>
<evidence type="ECO:0000313" key="1">
    <source>
        <dbReference type="EMBL" id="GAA3930519.1"/>
    </source>
</evidence>
<name>A0ABP7MX05_9MICO</name>
<dbReference type="Gene3D" id="3.40.50.2000">
    <property type="entry name" value="Glycogen Phosphorylase B"/>
    <property type="match status" value="2"/>
</dbReference>
<keyword evidence="2" id="KW-1185">Reference proteome</keyword>
<dbReference type="Proteomes" id="UP001501591">
    <property type="component" value="Unassembled WGS sequence"/>
</dbReference>
<evidence type="ECO:0000313" key="2">
    <source>
        <dbReference type="Proteomes" id="UP001501591"/>
    </source>
</evidence>
<reference evidence="2" key="1">
    <citation type="journal article" date="2019" name="Int. J. Syst. Evol. Microbiol.">
        <title>The Global Catalogue of Microorganisms (GCM) 10K type strain sequencing project: providing services to taxonomists for standard genome sequencing and annotation.</title>
        <authorList>
            <consortium name="The Broad Institute Genomics Platform"/>
            <consortium name="The Broad Institute Genome Sequencing Center for Infectious Disease"/>
            <person name="Wu L."/>
            <person name="Ma J."/>
        </authorList>
    </citation>
    <scope>NUCLEOTIDE SEQUENCE [LARGE SCALE GENOMIC DNA]</scope>
    <source>
        <strain evidence="2">JCM 17024</strain>
    </source>
</reference>
<dbReference type="PANTHER" id="PTHR12526">
    <property type="entry name" value="GLYCOSYLTRANSFERASE"/>
    <property type="match status" value="1"/>
</dbReference>
<organism evidence="1 2">
    <name type="scientific">Microbacterium soli</name>
    <dbReference type="NCBI Taxonomy" id="446075"/>
    <lineage>
        <taxon>Bacteria</taxon>
        <taxon>Bacillati</taxon>
        <taxon>Actinomycetota</taxon>
        <taxon>Actinomycetes</taxon>
        <taxon>Micrococcales</taxon>
        <taxon>Microbacteriaceae</taxon>
        <taxon>Microbacterium</taxon>
    </lineage>
</organism>
<dbReference type="Pfam" id="PF13692">
    <property type="entry name" value="Glyco_trans_1_4"/>
    <property type="match status" value="1"/>
</dbReference>
<dbReference type="EMBL" id="BAABCP010000001">
    <property type="protein sequence ID" value="GAA3930519.1"/>
    <property type="molecule type" value="Genomic_DNA"/>
</dbReference>
<protein>
    <submittedName>
        <fullName evidence="1">Glycosyltransferase family 1 protein</fullName>
    </submittedName>
</protein>
<sequence length="359" mass="39939">MLSLERWDGVWRRNQHLLSGLLAAEPRLRVLFVEPPDDPVHDLLGGRRPRFGTRLRRIDERLWGLRPVKRLPRRVDRRVDERLAGAVQRAADHLGMRRPALWVNDPAAVQLAQRTGWPVLYDMTDDWLAADRPDAERERIAAGEAWLLRHARTVVACSPELVRRKSAQRADIALVRNGVDADRYRTPLPRPSDLPDEPYALYVGTLHRDRIDVELCAATASALRGRGRLVLVGPEAWAAADARRVRDAGVLVLGARPHDAVPAYLQHADVLVVPHRITEFTESLDPIKLYEYRAVGRPIVSTPVAGFRDADGVRIADSAAFAEAVADAVPATSQFPDGAEDGDADWSLRVADFRAASGI</sequence>
<accession>A0ABP7MX05</accession>
<dbReference type="SUPFAM" id="SSF53756">
    <property type="entry name" value="UDP-Glycosyltransferase/glycogen phosphorylase"/>
    <property type="match status" value="1"/>
</dbReference>
<comment type="caution">
    <text evidence="1">The sequence shown here is derived from an EMBL/GenBank/DDBJ whole genome shotgun (WGS) entry which is preliminary data.</text>
</comment>